<evidence type="ECO:0000256" key="9">
    <source>
        <dbReference type="ARBA" id="ARBA00047761"/>
    </source>
</evidence>
<dbReference type="AlphaFoldDB" id="T1GQ93"/>
<evidence type="ECO:0000313" key="16">
    <source>
        <dbReference type="Proteomes" id="UP000015102"/>
    </source>
</evidence>
<comment type="similarity">
    <text evidence="2 11 12">Belongs to the RPAP2 family.</text>
</comment>
<keyword evidence="16" id="KW-1185">Reference proteome</keyword>
<accession>T1GQ93</accession>
<evidence type="ECO:0000256" key="8">
    <source>
        <dbReference type="ARBA" id="ARBA00023242"/>
    </source>
</evidence>
<dbReference type="EnsemblMetazoa" id="MESCA005797-RA">
    <property type="protein sequence ID" value="MESCA005797-PA"/>
    <property type="gene ID" value="MESCA005797"/>
</dbReference>
<evidence type="ECO:0000256" key="7">
    <source>
        <dbReference type="ARBA" id="ARBA00022912"/>
    </source>
</evidence>
<evidence type="ECO:0000256" key="11">
    <source>
        <dbReference type="PROSITE-ProRule" id="PRU00812"/>
    </source>
</evidence>
<dbReference type="PANTHER" id="PTHR14732">
    <property type="entry name" value="RNA POLYMERASE II SUBUNIT B1 CTD PHOSPHATASE RPAP2-RELATED"/>
    <property type="match status" value="1"/>
</dbReference>
<dbReference type="GO" id="GO:0008420">
    <property type="term" value="F:RNA polymerase II CTD heptapeptide repeat phosphatase activity"/>
    <property type="evidence" value="ECO:0007669"/>
    <property type="project" value="UniProtKB-UniRule"/>
</dbReference>
<dbReference type="PROSITE" id="PS51479">
    <property type="entry name" value="ZF_RTR1"/>
    <property type="match status" value="1"/>
</dbReference>
<dbReference type="HOGENOM" id="CLU_121614_0_0_1"/>
<evidence type="ECO:0000256" key="12">
    <source>
        <dbReference type="RuleBase" id="RU367080"/>
    </source>
</evidence>
<evidence type="ECO:0000256" key="5">
    <source>
        <dbReference type="ARBA" id="ARBA00022801"/>
    </source>
</evidence>
<reference evidence="15" key="2">
    <citation type="submission" date="2015-06" db="UniProtKB">
        <authorList>
            <consortium name="EnsemblMetazoa"/>
        </authorList>
    </citation>
    <scope>IDENTIFICATION</scope>
</reference>
<keyword evidence="7 12" id="KW-0904">Protein phosphatase</keyword>
<dbReference type="InterPro" id="IPR039693">
    <property type="entry name" value="Rtr1/RPAP2"/>
</dbReference>
<feature type="compositionally biased region" description="Basic residues" evidence="13">
    <location>
        <begin position="38"/>
        <end position="51"/>
    </location>
</feature>
<dbReference type="GO" id="GO:0005737">
    <property type="term" value="C:cytoplasm"/>
    <property type="evidence" value="ECO:0007669"/>
    <property type="project" value="TreeGrafter"/>
</dbReference>
<dbReference type="EC" id="3.1.3.16" evidence="12"/>
<evidence type="ECO:0000256" key="1">
    <source>
        <dbReference type="ARBA" id="ARBA00004123"/>
    </source>
</evidence>
<proteinExistence type="inferred from homology"/>
<comment type="function">
    <text evidence="12">Putative RNA polymerase II subunit B1 C-terminal domain (CTD) phosphatase involved in RNA polymerase II transcription regulation.</text>
</comment>
<dbReference type="InterPro" id="IPR007308">
    <property type="entry name" value="Rtr1/RPAP2_dom"/>
</dbReference>
<dbReference type="OMA" id="HINKLCG"/>
<dbReference type="GO" id="GO:0008270">
    <property type="term" value="F:zinc ion binding"/>
    <property type="evidence" value="ECO:0007669"/>
    <property type="project" value="UniProtKB-KW"/>
</dbReference>
<reference evidence="16" key="1">
    <citation type="submission" date="2013-02" db="EMBL/GenBank/DDBJ databases">
        <authorList>
            <person name="Hughes D."/>
        </authorList>
    </citation>
    <scope>NUCLEOTIDE SEQUENCE</scope>
    <source>
        <strain>Durham</strain>
        <strain evidence="16">NC isolate 2 -- Noor lab</strain>
    </source>
</reference>
<feature type="domain" description="RTR1-type" evidence="14">
    <location>
        <begin position="96"/>
        <end position="179"/>
    </location>
</feature>
<dbReference type="Gene3D" id="1.25.40.820">
    <property type="match status" value="1"/>
</dbReference>
<evidence type="ECO:0000256" key="13">
    <source>
        <dbReference type="SAM" id="MobiDB-lite"/>
    </source>
</evidence>
<evidence type="ECO:0000256" key="3">
    <source>
        <dbReference type="ARBA" id="ARBA00022723"/>
    </source>
</evidence>
<dbReference type="InterPro" id="IPR038534">
    <property type="entry name" value="Rtr1/RPAP2_sf"/>
</dbReference>
<evidence type="ECO:0000256" key="6">
    <source>
        <dbReference type="ARBA" id="ARBA00022833"/>
    </source>
</evidence>
<dbReference type="GO" id="GO:0043175">
    <property type="term" value="F:RNA polymerase core enzyme binding"/>
    <property type="evidence" value="ECO:0007669"/>
    <property type="project" value="UniProtKB-UniRule"/>
</dbReference>
<dbReference type="Proteomes" id="UP000015102">
    <property type="component" value="Unassembled WGS sequence"/>
</dbReference>
<dbReference type="Pfam" id="PF04181">
    <property type="entry name" value="RPAP2_Rtr1"/>
    <property type="match status" value="1"/>
</dbReference>
<evidence type="ECO:0000256" key="4">
    <source>
        <dbReference type="ARBA" id="ARBA00022771"/>
    </source>
</evidence>
<comment type="subcellular location">
    <subcellularLocation>
        <location evidence="1 12">Nucleus</location>
    </subcellularLocation>
</comment>
<comment type="catalytic activity">
    <reaction evidence="10 12">
        <text>O-phospho-L-threonyl-[protein] + H2O = L-threonyl-[protein] + phosphate</text>
        <dbReference type="Rhea" id="RHEA:47004"/>
        <dbReference type="Rhea" id="RHEA-COMP:11060"/>
        <dbReference type="Rhea" id="RHEA-COMP:11605"/>
        <dbReference type="ChEBI" id="CHEBI:15377"/>
        <dbReference type="ChEBI" id="CHEBI:30013"/>
        <dbReference type="ChEBI" id="CHEBI:43474"/>
        <dbReference type="ChEBI" id="CHEBI:61977"/>
        <dbReference type="EC" id="3.1.3.16"/>
    </reaction>
</comment>
<keyword evidence="3 12" id="KW-0479">Metal-binding</keyword>
<organism evidence="15 16">
    <name type="scientific">Megaselia scalaris</name>
    <name type="common">Humpbacked fly</name>
    <name type="synonym">Phora scalaris</name>
    <dbReference type="NCBI Taxonomy" id="36166"/>
    <lineage>
        <taxon>Eukaryota</taxon>
        <taxon>Metazoa</taxon>
        <taxon>Ecdysozoa</taxon>
        <taxon>Arthropoda</taxon>
        <taxon>Hexapoda</taxon>
        <taxon>Insecta</taxon>
        <taxon>Pterygota</taxon>
        <taxon>Neoptera</taxon>
        <taxon>Endopterygota</taxon>
        <taxon>Diptera</taxon>
        <taxon>Brachycera</taxon>
        <taxon>Muscomorpha</taxon>
        <taxon>Platypezoidea</taxon>
        <taxon>Phoridae</taxon>
        <taxon>Megaseliini</taxon>
        <taxon>Megaselia</taxon>
    </lineage>
</organism>
<dbReference type="PANTHER" id="PTHR14732:SF0">
    <property type="entry name" value="RNA POLYMERASE II SUBUNIT B1 CTD PHOSPHATASE RPAP2-RELATED"/>
    <property type="match status" value="1"/>
</dbReference>
<feature type="region of interest" description="Disordered" evidence="13">
    <location>
        <begin position="33"/>
        <end position="54"/>
    </location>
</feature>
<evidence type="ECO:0000256" key="10">
    <source>
        <dbReference type="ARBA" id="ARBA00048336"/>
    </source>
</evidence>
<dbReference type="GO" id="GO:0005634">
    <property type="term" value="C:nucleus"/>
    <property type="evidence" value="ECO:0007669"/>
    <property type="project" value="UniProtKB-SubCell"/>
</dbReference>
<protein>
    <recommendedName>
        <fullName evidence="12">RNA polymerase II subunit B1 CTD phosphatase RPAP2 homolog</fullName>
        <ecNumber evidence="12">3.1.3.16</ecNumber>
    </recommendedName>
</protein>
<name>T1GQ93_MEGSC</name>
<comment type="catalytic activity">
    <reaction evidence="9 12">
        <text>O-phospho-L-seryl-[protein] + H2O = L-seryl-[protein] + phosphate</text>
        <dbReference type="Rhea" id="RHEA:20629"/>
        <dbReference type="Rhea" id="RHEA-COMP:9863"/>
        <dbReference type="Rhea" id="RHEA-COMP:11604"/>
        <dbReference type="ChEBI" id="CHEBI:15377"/>
        <dbReference type="ChEBI" id="CHEBI:29999"/>
        <dbReference type="ChEBI" id="CHEBI:43474"/>
        <dbReference type="ChEBI" id="CHEBI:83421"/>
        <dbReference type="EC" id="3.1.3.16"/>
    </reaction>
</comment>
<sequence>MQVYPSLKGIFWERNVFLKLKMGEYFGDEYSESEPVRKPRSRSKSPRKRNLGPRANKLSQDQLIAALLKKKECNAKAQIIVEELIEPFSDESSFLEKLKDINQCHFDDIIDERSITKLCGYPLCDKELKNVPSKKYQISTVTNKVYDITERKKFCSSICYKSSIFIKDQMLSSPLWLRDQEIIPEFKLLSLDD</sequence>
<keyword evidence="4 12" id="KW-0863">Zinc-finger</keyword>
<dbReference type="EMBL" id="CAQQ02183298">
    <property type="status" value="NOT_ANNOTATED_CDS"/>
    <property type="molecule type" value="Genomic_DNA"/>
</dbReference>
<evidence type="ECO:0000259" key="14">
    <source>
        <dbReference type="PROSITE" id="PS51479"/>
    </source>
</evidence>
<keyword evidence="5 12" id="KW-0378">Hydrolase</keyword>
<evidence type="ECO:0000313" key="15">
    <source>
        <dbReference type="EnsemblMetazoa" id="MESCA005797-PA"/>
    </source>
</evidence>
<evidence type="ECO:0000256" key="2">
    <source>
        <dbReference type="ARBA" id="ARBA00005676"/>
    </source>
</evidence>
<dbReference type="STRING" id="36166.T1GQ93"/>
<keyword evidence="6 12" id="KW-0862">Zinc</keyword>
<keyword evidence="8 12" id="KW-0539">Nucleus</keyword>